<dbReference type="PROSITE" id="PS51087">
    <property type="entry name" value="APAG"/>
    <property type="match status" value="1"/>
</dbReference>
<evidence type="ECO:0000313" key="5">
    <source>
        <dbReference type="Proteomes" id="UP001629953"/>
    </source>
</evidence>
<dbReference type="NCBIfam" id="NF003967">
    <property type="entry name" value="PRK05461.1"/>
    <property type="match status" value="1"/>
</dbReference>
<evidence type="ECO:0000313" key="4">
    <source>
        <dbReference type="EMBL" id="MFM2486741.1"/>
    </source>
</evidence>
<dbReference type="InterPro" id="IPR023065">
    <property type="entry name" value="Uncharacterised_ApaG"/>
</dbReference>
<evidence type="ECO:0000256" key="2">
    <source>
        <dbReference type="HAMAP-Rule" id="MF_00791"/>
    </source>
</evidence>
<accession>A0ABW9GE69</accession>
<proteinExistence type="inferred from homology"/>
<dbReference type="PANTHER" id="PTHR14289">
    <property type="entry name" value="F-BOX ONLY PROTEIN 3"/>
    <property type="match status" value="1"/>
</dbReference>
<evidence type="ECO:0000259" key="3">
    <source>
        <dbReference type="PROSITE" id="PS51087"/>
    </source>
</evidence>
<sequence>MCSASTTIQIGVETEYLDEHSIERDQQYTFVYTITITNQGDMPLKLLRRHWHITDGNGKTNDVEGEGVVGTQPTLKPYQPFTYTSSAVIQTPVGVMEGNYTLQTEAGDLLSAPIPAFRLAKPNSLH</sequence>
<gene>
    <name evidence="2 4" type="primary">apaG</name>
    <name evidence="4" type="ORF">ABUE30_17050</name>
</gene>
<name>A0ABW9GE69_9GAMM</name>
<dbReference type="PANTHER" id="PTHR14289:SF16">
    <property type="entry name" value="POLYMERASE DELTA-INTERACTING PROTEIN 2"/>
    <property type="match status" value="1"/>
</dbReference>
<dbReference type="Gene3D" id="2.60.40.1470">
    <property type="entry name" value="ApaG domain"/>
    <property type="match status" value="1"/>
</dbReference>
<dbReference type="RefSeq" id="WP_408625041.1">
    <property type="nucleotide sequence ID" value="NZ_JBEQCT010000010.1"/>
</dbReference>
<protein>
    <recommendedName>
        <fullName evidence="1 2">Protein ApaG</fullName>
    </recommendedName>
</protein>
<dbReference type="EMBL" id="JBEQCT010000010">
    <property type="protein sequence ID" value="MFM2486741.1"/>
    <property type="molecule type" value="Genomic_DNA"/>
</dbReference>
<dbReference type="InterPro" id="IPR036767">
    <property type="entry name" value="ApaG_sf"/>
</dbReference>
<dbReference type="InterPro" id="IPR007474">
    <property type="entry name" value="ApaG_domain"/>
</dbReference>
<dbReference type="Proteomes" id="UP001629953">
    <property type="component" value="Unassembled WGS sequence"/>
</dbReference>
<feature type="domain" description="ApaG" evidence="3">
    <location>
        <begin position="2"/>
        <end position="126"/>
    </location>
</feature>
<dbReference type="HAMAP" id="MF_00791">
    <property type="entry name" value="ApaG"/>
    <property type="match status" value="1"/>
</dbReference>
<reference evidence="4 5" key="1">
    <citation type="journal article" date="2013" name="Int. J. Syst. Evol. Microbiol.">
        <title>Celerinatantimonas yamalensis sp. nov., a cold-adapted diazotrophic bacterium from a cold permafrost brine.</title>
        <authorList>
            <person name="Shcherbakova V."/>
            <person name="Chuvilskaya N."/>
            <person name="Rivkina E."/>
            <person name="Demidov N."/>
            <person name="Uchaeva V."/>
            <person name="Suetin S."/>
            <person name="Suzina N."/>
            <person name="Gilichinsky D."/>
        </authorList>
    </citation>
    <scope>NUCLEOTIDE SEQUENCE [LARGE SCALE GENOMIC DNA]</scope>
    <source>
        <strain evidence="4 5">C7</strain>
    </source>
</reference>
<evidence type="ECO:0000256" key="1">
    <source>
        <dbReference type="ARBA" id="ARBA00017693"/>
    </source>
</evidence>
<organism evidence="4 5">
    <name type="scientific">Celerinatantimonas yamalensis</name>
    <dbReference type="NCBI Taxonomy" id="559956"/>
    <lineage>
        <taxon>Bacteria</taxon>
        <taxon>Pseudomonadati</taxon>
        <taxon>Pseudomonadota</taxon>
        <taxon>Gammaproteobacteria</taxon>
        <taxon>Celerinatantimonadaceae</taxon>
        <taxon>Celerinatantimonas</taxon>
    </lineage>
</organism>
<keyword evidence="5" id="KW-1185">Reference proteome</keyword>
<dbReference type="SUPFAM" id="SSF110069">
    <property type="entry name" value="ApaG-like"/>
    <property type="match status" value="1"/>
</dbReference>
<dbReference type="Pfam" id="PF04379">
    <property type="entry name" value="DUF525"/>
    <property type="match status" value="1"/>
</dbReference>
<comment type="caution">
    <text evidence="4">The sequence shown here is derived from an EMBL/GenBank/DDBJ whole genome shotgun (WGS) entry which is preliminary data.</text>
</comment>